<feature type="compositionally biased region" description="Basic and acidic residues" evidence="1">
    <location>
        <begin position="325"/>
        <end position="341"/>
    </location>
</feature>
<evidence type="ECO:0008006" key="4">
    <source>
        <dbReference type="Google" id="ProtNLM"/>
    </source>
</evidence>
<feature type="region of interest" description="Disordered" evidence="1">
    <location>
        <begin position="323"/>
        <end position="350"/>
    </location>
</feature>
<dbReference type="Pfam" id="PF13830">
    <property type="entry name" value="DUF4192"/>
    <property type="match status" value="1"/>
</dbReference>
<dbReference type="Proteomes" id="UP000000637">
    <property type="component" value="Plasmid pTC1"/>
</dbReference>
<dbReference type="InterPro" id="IPR025447">
    <property type="entry name" value="DUF4192"/>
</dbReference>
<evidence type="ECO:0000313" key="2">
    <source>
        <dbReference type="EMBL" id="ABM10549.1"/>
    </source>
</evidence>
<dbReference type="AlphaFoldDB" id="A1RD39"/>
<name>A1RD39_PAEAT</name>
<protein>
    <recommendedName>
        <fullName evidence="4">DUF4192 domain-containing protein</fullName>
    </recommendedName>
</protein>
<keyword evidence="3" id="KW-1185">Reference proteome</keyword>
<proteinExistence type="predicted"/>
<sequence length="350" mass="38017">MKNTLTIRSHDELISHIPHMLGFQPEASMICLPFGGGPTARLDLPDSPESMRLFLQQMSDVYLGRHPTRRLALVAFGEDSRACLEALAALGETLVSHDRGPEVGPMLWVNGVEWFDVLTGTSGTVDPSVRAGIDAEYALMGRVMPTGRREDLAAALQGDPTAVAEHLLAAEARVRDMDLAALQAEAGWLGERLDQFGHDREYLSDSDAARVLAVIHDGGARNVAEMRMTRENAPVFSELWHDLVRRAPVEVRDAAAAMLALSSYLQGKGAQAWVALDQISEARPPLADLIATALEQAIDPREWEQAMHQAAPGALMQQAALRDMNPAERRTHEAHDAHGVDGPESSAPGR</sequence>
<geneLocation type="plasmid" evidence="2 3">
    <name>pTC1</name>
</geneLocation>
<organism evidence="2 3">
    <name type="scientific">Paenarthrobacter aurescens (strain TC1)</name>
    <dbReference type="NCBI Taxonomy" id="290340"/>
    <lineage>
        <taxon>Bacteria</taxon>
        <taxon>Bacillati</taxon>
        <taxon>Actinomycetota</taxon>
        <taxon>Actinomycetes</taxon>
        <taxon>Micrococcales</taxon>
        <taxon>Micrococcaceae</taxon>
        <taxon>Paenarthrobacter</taxon>
    </lineage>
</organism>
<accession>A1RD39</accession>
<gene>
    <name evidence="2" type="ordered locus">AAur_pTC10282</name>
</gene>
<dbReference type="RefSeq" id="WP_011777059.1">
    <property type="nucleotide sequence ID" value="NC_008712.1"/>
</dbReference>
<evidence type="ECO:0000313" key="3">
    <source>
        <dbReference type="Proteomes" id="UP000000637"/>
    </source>
</evidence>
<dbReference type="KEGG" id="aau:AAur_pTC10282"/>
<evidence type="ECO:0000256" key="1">
    <source>
        <dbReference type="SAM" id="MobiDB-lite"/>
    </source>
</evidence>
<keyword evidence="2" id="KW-0614">Plasmid</keyword>
<dbReference type="HOGENOM" id="CLU_030181_0_0_11"/>
<dbReference type="OrthoDB" id="3264463at2"/>
<dbReference type="EMBL" id="CP000475">
    <property type="protein sequence ID" value="ABM10549.1"/>
    <property type="molecule type" value="Genomic_DNA"/>
</dbReference>
<reference evidence="2 3" key="1">
    <citation type="journal article" date="2006" name="PLoS Genet.">
        <title>Secrets of soil survival revealed by the genome sequence of Arthrobacter aurescens TC1.</title>
        <authorList>
            <person name="Mongodin E.F."/>
            <person name="Shapir N."/>
            <person name="Daugherty S.C."/>
            <person name="DeBoy R.T."/>
            <person name="Emerson J.B."/>
            <person name="Shvartzbeyn A."/>
            <person name="Radune D."/>
            <person name="Vamathevan J."/>
            <person name="Riggs F."/>
            <person name="Grinberg V."/>
            <person name="Khouri H."/>
            <person name="Wackett L.P."/>
            <person name="Nelson K.E."/>
            <person name="Sadowsky M.J."/>
        </authorList>
    </citation>
    <scope>NUCLEOTIDE SEQUENCE [LARGE SCALE GENOMIC DNA]</scope>
    <source>
        <strain evidence="2 3">TC1</strain>
    </source>
</reference>